<keyword evidence="5" id="KW-1185">Reference proteome</keyword>
<organism evidence="4 5">
    <name type="scientific">Marinomonas mediterranea (strain ATCC 700492 / JCM 21426 / NBRC 103028 / MMB-1)</name>
    <dbReference type="NCBI Taxonomy" id="717774"/>
    <lineage>
        <taxon>Bacteria</taxon>
        <taxon>Pseudomonadati</taxon>
        <taxon>Pseudomonadota</taxon>
        <taxon>Gammaproteobacteria</taxon>
        <taxon>Oceanospirillales</taxon>
        <taxon>Oceanospirillaceae</taxon>
        <taxon>Marinomonas</taxon>
    </lineage>
</organism>
<evidence type="ECO:0000259" key="3">
    <source>
        <dbReference type="Pfam" id="PF13505"/>
    </source>
</evidence>
<evidence type="ECO:0000313" key="5">
    <source>
        <dbReference type="Proteomes" id="UP000001062"/>
    </source>
</evidence>
<dbReference type="Gene3D" id="2.40.160.20">
    <property type="match status" value="1"/>
</dbReference>
<evidence type="ECO:0000256" key="1">
    <source>
        <dbReference type="ARBA" id="ARBA00022729"/>
    </source>
</evidence>
<dbReference type="Pfam" id="PF13505">
    <property type="entry name" value="OMP_b-brl"/>
    <property type="match status" value="1"/>
</dbReference>
<dbReference type="PATRIC" id="fig|717774.3.peg.3867"/>
<reference evidence="4 5" key="1">
    <citation type="journal article" date="2012" name="Stand. Genomic Sci.">
        <title>Complete genome sequence of the melanogenic marine bacterium Marinomonas mediterranea type strain (MMB-1(T)).</title>
        <authorList>
            <person name="Lucas-Elio P."/>
            <person name="Goodwin L."/>
            <person name="Woyke T."/>
            <person name="Pitluck S."/>
            <person name="Nolan M."/>
            <person name="Kyrpides N.C."/>
            <person name="Detter J.C."/>
            <person name="Copeland A."/>
            <person name="Teshima H."/>
            <person name="Bruce D."/>
            <person name="Detter C."/>
            <person name="Tapia R."/>
            <person name="Han S."/>
            <person name="Land M.L."/>
            <person name="Ivanova N."/>
            <person name="Mikhailova N."/>
            <person name="Johnston A.W."/>
            <person name="Sanchez-Amat A."/>
        </authorList>
    </citation>
    <scope>NUCLEOTIDE SEQUENCE [LARGE SCALE GENOMIC DNA]</scope>
    <source>
        <strain evidence="5">ATCC 700492 / JCM 21426 / NBRC 103028 / MMB-1</strain>
    </source>
</reference>
<accession>F2JWU7</accession>
<sequence length="184" mass="19764" precursor="true">MKKLIASSILIGVSGSLFAAGENLDNYLIVGLSSSSYDGYSPSSSDINVGIGFPINKAISIETGYHIFGEVSEPADDPNRFDISTVSATALYAVAKYSHYLSDNFSVFGKAGVGLITVTGKREISYPSGSSQSSSYFENEETETKLIYGIGADYKFNQDWAMFAGASAYSSDIQTFEAGIHYHF</sequence>
<dbReference type="RefSeq" id="WP_013662866.1">
    <property type="nucleotide sequence ID" value="NC_015276.1"/>
</dbReference>
<dbReference type="Proteomes" id="UP000001062">
    <property type="component" value="Chromosome"/>
</dbReference>
<evidence type="ECO:0000256" key="2">
    <source>
        <dbReference type="SAM" id="SignalP"/>
    </source>
</evidence>
<feature type="domain" description="Outer membrane protein beta-barrel" evidence="3">
    <location>
        <begin position="10"/>
        <end position="184"/>
    </location>
</feature>
<dbReference type="InterPro" id="IPR011250">
    <property type="entry name" value="OMP/PagP_B-barrel"/>
</dbReference>
<keyword evidence="1 2" id="KW-0732">Signal</keyword>
<feature type="chain" id="PRO_5003284321" description="Outer membrane protein beta-barrel domain-containing protein" evidence="2">
    <location>
        <begin position="20"/>
        <end position="184"/>
    </location>
</feature>
<dbReference type="AlphaFoldDB" id="F2JWU7"/>
<evidence type="ECO:0000313" key="4">
    <source>
        <dbReference type="EMBL" id="ADZ92964.1"/>
    </source>
</evidence>
<dbReference type="KEGG" id="mme:Marme_3754"/>
<protein>
    <recommendedName>
        <fullName evidence="3">Outer membrane protein beta-barrel domain-containing protein</fullName>
    </recommendedName>
</protein>
<feature type="signal peptide" evidence="2">
    <location>
        <begin position="1"/>
        <end position="19"/>
    </location>
</feature>
<dbReference type="EMBL" id="CP002583">
    <property type="protein sequence ID" value="ADZ92964.1"/>
    <property type="molecule type" value="Genomic_DNA"/>
</dbReference>
<dbReference type="InterPro" id="IPR027385">
    <property type="entry name" value="Beta-barrel_OMP"/>
</dbReference>
<dbReference type="HOGENOM" id="CLU_1466551_0_0_6"/>
<dbReference type="SUPFAM" id="SSF56925">
    <property type="entry name" value="OMPA-like"/>
    <property type="match status" value="1"/>
</dbReference>
<name>F2JWU7_MARM1</name>
<gene>
    <name evidence="4" type="ordered locus">Marme_3754</name>
</gene>
<proteinExistence type="predicted"/>